<dbReference type="EMBL" id="JACBZF010000002">
    <property type="protein sequence ID" value="NYH95340.1"/>
    <property type="molecule type" value="Genomic_DNA"/>
</dbReference>
<evidence type="ECO:0008006" key="4">
    <source>
        <dbReference type="Google" id="ProtNLM"/>
    </source>
</evidence>
<comment type="caution">
    <text evidence="2">The sequence shown here is derived from an EMBL/GenBank/DDBJ whole genome shotgun (WGS) entry which is preliminary data.</text>
</comment>
<protein>
    <recommendedName>
        <fullName evidence="4">TonB C-terminal domain-containing protein</fullName>
    </recommendedName>
</protein>
<dbReference type="AlphaFoldDB" id="A0A7Y9XXT6"/>
<sequence>MPLISFMLSAAFFIPDVSGAAGATDYPDWAIRKEKSAAALVDVVVDPAGRVISCKPQQTFGDERLAGQICSKLSARDMKSARDATGTTRFFADTVLVRSIFRATRKVTASAHCARVSTLLSRLPACRTGLRKLLSIWSSTWILRDESPTAIQQE</sequence>
<evidence type="ECO:0000256" key="1">
    <source>
        <dbReference type="SAM" id="SignalP"/>
    </source>
</evidence>
<gene>
    <name evidence="2" type="ORF">FHS75_001659</name>
</gene>
<evidence type="ECO:0000313" key="2">
    <source>
        <dbReference type="EMBL" id="NYH95340.1"/>
    </source>
</evidence>
<feature type="chain" id="PRO_5030514105" description="TonB C-terminal domain-containing protein" evidence="1">
    <location>
        <begin position="24"/>
        <end position="154"/>
    </location>
</feature>
<reference evidence="2 3" key="1">
    <citation type="submission" date="2020-07" db="EMBL/GenBank/DDBJ databases">
        <title>Genomic Encyclopedia of Type Strains, Phase IV (KMG-IV): sequencing the most valuable type-strain genomes for metagenomic binning, comparative biology and taxonomic classification.</title>
        <authorList>
            <person name="Goeker M."/>
        </authorList>
    </citation>
    <scope>NUCLEOTIDE SEQUENCE [LARGE SCALE GENOMIC DNA]</scope>
    <source>
        <strain evidence="2 3">DSM 29043</strain>
    </source>
</reference>
<keyword evidence="1" id="KW-0732">Signal</keyword>
<proteinExistence type="predicted"/>
<feature type="signal peptide" evidence="1">
    <location>
        <begin position="1"/>
        <end position="23"/>
    </location>
</feature>
<name>A0A7Y9XXT6_9SPHN</name>
<accession>A0A7Y9XXT6</accession>
<organism evidence="2 3">
    <name type="scientific">Novosphingobium marinum</name>
    <dbReference type="NCBI Taxonomy" id="1514948"/>
    <lineage>
        <taxon>Bacteria</taxon>
        <taxon>Pseudomonadati</taxon>
        <taxon>Pseudomonadota</taxon>
        <taxon>Alphaproteobacteria</taxon>
        <taxon>Sphingomonadales</taxon>
        <taxon>Sphingomonadaceae</taxon>
        <taxon>Novosphingobium</taxon>
    </lineage>
</organism>
<dbReference type="Proteomes" id="UP000522081">
    <property type="component" value="Unassembled WGS sequence"/>
</dbReference>
<dbReference type="RefSeq" id="WP_179407198.1">
    <property type="nucleotide sequence ID" value="NZ_BMGF01000002.1"/>
</dbReference>
<evidence type="ECO:0000313" key="3">
    <source>
        <dbReference type="Proteomes" id="UP000522081"/>
    </source>
</evidence>
<keyword evidence="3" id="KW-1185">Reference proteome</keyword>